<evidence type="ECO:0000256" key="3">
    <source>
        <dbReference type="ARBA" id="ARBA00022692"/>
    </source>
</evidence>
<dbReference type="PATRIC" id="fig|1637975.4.peg.3665"/>
<accession>A0A0Q3SL37</accession>
<keyword evidence="3 6" id="KW-0812">Transmembrane</keyword>
<dbReference type="Gene3D" id="1.20.120.940">
    <property type="entry name" value="Putative aromatic acid exporter, C-terminal domain"/>
    <property type="match status" value="1"/>
</dbReference>
<dbReference type="GO" id="GO:0005886">
    <property type="term" value="C:plasma membrane"/>
    <property type="evidence" value="ECO:0007669"/>
    <property type="project" value="UniProtKB-SubCell"/>
</dbReference>
<dbReference type="Pfam" id="PF06081">
    <property type="entry name" value="ArAE_1"/>
    <property type="match status" value="1"/>
</dbReference>
<feature type="transmembrane region" description="Helical" evidence="6">
    <location>
        <begin position="79"/>
        <end position="109"/>
    </location>
</feature>
<dbReference type="EMBL" id="LJIX01000006">
    <property type="protein sequence ID" value="KQL20388.1"/>
    <property type="molecule type" value="Genomic_DNA"/>
</dbReference>
<organism evidence="8 9">
    <name type="scientific">Cytobacillus solani</name>
    <dbReference type="NCBI Taxonomy" id="1637975"/>
    <lineage>
        <taxon>Bacteria</taxon>
        <taxon>Bacillati</taxon>
        <taxon>Bacillota</taxon>
        <taxon>Bacilli</taxon>
        <taxon>Bacillales</taxon>
        <taxon>Bacillaceae</taxon>
        <taxon>Cytobacillus</taxon>
    </lineage>
</organism>
<dbReference type="PANTHER" id="PTHR40064:SF1">
    <property type="entry name" value="MEMBRANE PROTEIN"/>
    <property type="match status" value="1"/>
</dbReference>
<reference evidence="8 9" key="1">
    <citation type="submission" date="2015-09" db="EMBL/GenBank/DDBJ databases">
        <title>Genome sequencing project for genomic taxonomy and phylogenomics of Bacillus-like bacteria.</title>
        <authorList>
            <person name="Liu B."/>
            <person name="Wang J."/>
            <person name="Zhu Y."/>
            <person name="Liu G."/>
            <person name="Chen Q."/>
            <person name="Chen Z."/>
            <person name="Lan J."/>
            <person name="Che J."/>
            <person name="Ge C."/>
            <person name="Shi H."/>
            <person name="Pan Z."/>
            <person name="Liu X."/>
        </authorList>
    </citation>
    <scope>NUCLEOTIDE SEQUENCE [LARGE SCALE GENOMIC DNA]</scope>
    <source>
        <strain evidence="8 9">FJAT-18043</strain>
    </source>
</reference>
<dbReference type="InterPro" id="IPR021062">
    <property type="entry name" value="ArAE_1_C"/>
</dbReference>
<evidence type="ECO:0000313" key="8">
    <source>
        <dbReference type="EMBL" id="KQL20388.1"/>
    </source>
</evidence>
<feature type="transmembrane region" description="Helical" evidence="6">
    <location>
        <begin position="121"/>
        <end position="143"/>
    </location>
</feature>
<dbReference type="STRING" id="1637975.AN957_18560"/>
<comment type="caution">
    <text evidence="8">The sequence shown here is derived from an EMBL/GenBank/DDBJ whole genome shotgun (WGS) entry which is preliminary data.</text>
</comment>
<feature type="domain" description="Putative aromatic acid exporter C-terminal" evidence="7">
    <location>
        <begin position="147"/>
        <end position="311"/>
    </location>
</feature>
<evidence type="ECO:0000256" key="1">
    <source>
        <dbReference type="ARBA" id="ARBA00004651"/>
    </source>
</evidence>
<dbReference type="RefSeq" id="WP_053476929.1">
    <property type="nucleotide sequence ID" value="NZ_CP085712.1"/>
</dbReference>
<dbReference type="Pfam" id="PF11728">
    <property type="entry name" value="ArAE_1_C"/>
    <property type="match status" value="1"/>
</dbReference>
<keyword evidence="9" id="KW-1185">Reference proteome</keyword>
<sequence length="331" mass="38104">MKFKIGYRTIKTAIGTSAAIILAQILGFDNFVSAGILTILCIQVTKKKSIKTSWNRFSACLLAMLFSIVFFEGMAYHPIIIGFLLLFFIPTAVMLKISDGIVTSSVIILHIYSAGEVTFDILMNELGIITIGIGVALLANLYMPSLDQKLLEYQIQIEENFKRIFDEIVIYLRTNESNWDGLEITETAQLIEEAQVLAYRDVENRILRNENVYYHYFKMREKQFEIIERVLPIVISISYTIEQGEMVADFMEELAANIHPGNTANRFLEKLYEMKSSFKSMELPKTREEFEARAALFQFVREMEEYLWIKSSAKELKRGRKENHFTESGAN</sequence>
<name>A0A0Q3SL37_9BACI</name>
<keyword evidence="2" id="KW-1003">Cell membrane</keyword>
<keyword evidence="5 6" id="KW-0472">Membrane</keyword>
<evidence type="ECO:0000256" key="6">
    <source>
        <dbReference type="SAM" id="Phobius"/>
    </source>
</evidence>
<gene>
    <name evidence="8" type="ORF">AN957_18560</name>
</gene>
<evidence type="ECO:0000259" key="7">
    <source>
        <dbReference type="Pfam" id="PF11728"/>
    </source>
</evidence>
<protein>
    <recommendedName>
        <fullName evidence="7">Putative aromatic acid exporter C-terminal domain-containing protein</fullName>
    </recommendedName>
</protein>
<proteinExistence type="predicted"/>
<evidence type="ECO:0000256" key="5">
    <source>
        <dbReference type="ARBA" id="ARBA00023136"/>
    </source>
</evidence>
<evidence type="ECO:0000256" key="2">
    <source>
        <dbReference type="ARBA" id="ARBA00022475"/>
    </source>
</evidence>
<dbReference type="Proteomes" id="UP000050996">
    <property type="component" value="Unassembled WGS sequence"/>
</dbReference>
<dbReference type="AlphaFoldDB" id="A0A0Q3SL37"/>
<comment type="subcellular location">
    <subcellularLocation>
        <location evidence="1">Cell membrane</location>
        <topology evidence="1">Multi-pass membrane protein</topology>
    </subcellularLocation>
</comment>
<dbReference type="InterPro" id="IPR038323">
    <property type="entry name" value="ArAE_1_C_sf"/>
</dbReference>
<dbReference type="InterPro" id="IPR010343">
    <property type="entry name" value="ArAE_1"/>
</dbReference>
<evidence type="ECO:0000313" key="9">
    <source>
        <dbReference type="Proteomes" id="UP000050996"/>
    </source>
</evidence>
<feature type="transmembrane region" description="Helical" evidence="6">
    <location>
        <begin position="54"/>
        <end position="73"/>
    </location>
</feature>
<keyword evidence="4 6" id="KW-1133">Transmembrane helix</keyword>
<feature type="transmembrane region" description="Helical" evidence="6">
    <location>
        <begin position="20"/>
        <end position="42"/>
    </location>
</feature>
<dbReference type="PANTHER" id="PTHR40064">
    <property type="entry name" value="MEMBRANE PROTEIN-RELATED"/>
    <property type="match status" value="1"/>
</dbReference>
<dbReference type="InterPro" id="IPR052984">
    <property type="entry name" value="UPF0421"/>
</dbReference>
<evidence type="ECO:0000256" key="4">
    <source>
        <dbReference type="ARBA" id="ARBA00022989"/>
    </source>
</evidence>